<sequence>MKLKLKWALLTMVFTIVTVLTGCEPLLVLDPKGPQAEAQANDIMLSIFLMSGIVIVVLAILVFVLIKYRASKQSEDYEPPHIEGSPIVEAICIGIPIIIVIFLSIVSVRSNYIVESTPQGYEDQEPLIIYASSSNWKWHFSYPEQGIETVNYLYIPANRAIEFKLYSHGPITSFWIPQLGGQKYAMSDMVTTLHLAADVEGEFMGRNANFSGSGFAENVFDVTSMSNADFEDWVEEVHETAPALTEEKFEELLEPGHLGRSTYTGTHLEFSPAPSHDHGDNAEESEHEHHESTDKDEKSDHENHGQTNETEESDHSQH</sequence>
<evidence type="ECO:0000256" key="3">
    <source>
        <dbReference type="ARBA" id="ARBA00007866"/>
    </source>
</evidence>
<keyword evidence="7 14" id="KW-0679">Respiratory chain</keyword>
<keyword evidence="11 16" id="KW-1133">Transmembrane helix</keyword>
<dbReference type="EMBL" id="JACSQO010000010">
    <property type="protein sequence ID" value="MBD7945800.1"/>
    <property type="molecule type" value="Genomic_DNA"/>
</dbReference>
<evidence type="ECO:0000256" key="12">
    <source>
        <dbReference type="ARBA" id="ARBA00023002"/>
    </source>
</evidence>
<keyword evidence="9" id="KW-0732">Signal</keyword>
<dbReference type="PANTHER" id="PTHR22888:SF18">
    <property type="entry name" value="CYTOCHROME BO(3) UBIQUINOL OXIDASE SUBUNIT 2"/>
    <property type="match status" value="1"/>
</dbReference>
<feature type="domain" description="Cytochrome oxidase subunit II transmembrane region profile" evidence="18">
    <location>
        <begin position="20"/>
        <end position="118"/>
    </location>
</feature>
<evidence type="ECO:0000313" key="19">
    <source>
        <dbReference type="EMBL" id="MBD7945800.1"/>
    </source>
</evidence>
<comment type="subcellular location">
    <subcellularLocation>
        <location evidence="2">Cell membrane</location>
        <topology evidence="2">Multi-pass membrane protein</topology>
    </subcellularLocation>
</comment>
<evidence type="ECO:0000256" key="15">
    <source>
        <dbReference type="SAM" id="MobiDB-lite"/>
    </source>
</evidence>
<proteinExistence type="inferred from homology"/>
<feature type="compositionally biased region" description="Basic and acidic residues" evidence="15">
    <location>
        <begin position="275"/>
        <end position="304"/>
    </location>
</feature>
<evidence type="ECO:0000256" key="9">
    <source>
        <dbReference type="ARBA" id="ARBA00022729"/>
    </source>
</evidence>
<feature type="transmembrane region" description="Helical" evidence="16">
    <location>
        <begin position="45"/>
        <end position="66"/>
    </location>
</feature>
<dbReference type="EC" id="1.10.3.-" evidence="14"/>
<keyword evidence="5 14" id="KW-0813">Transport</keyword>
<evidence type="ECO:0000256" key="16">
    <source>
        <dbReference type="SAM" id="Phobius"/>
    </source>
</evidence>
<evidence type="ECO:0000256" key="8">
    <source>
        <dbReference type="ARBA" id="ARBA00022692"/>
    </source>
</evidence>
<comment type="function">
    <text evidence="14">Catalyzes quinol oxidation with the concomitant reduction of oxygen to water. Subunit II transfers the electrons from a quinol to the binuclear center of the catalytic subunit I.</text>
</comment>
<keyword evidence="12 14" id="KW-0560">Oxidoreductase</keyword>
<evidence type="ECO:0000256" key="7">
    <source>
        <dbReference type="ARBA" id="ARBA00022660"/>
    </source>
</evidence>
<keyword evidence="8 16" id="KW-0812">Transmembrane</keyword>
<evidence type="ECO:0000256" key="14">
    <source>
        <dbReference type="PIRNR" id="PIRNR000292"/>
    </source>
</evidence>
<dbReference type="InterPro" id="IPR036257">
    <property type="entry name" value="Cyt_c_oxidase_su2_TM_sf"/>
</dbReference>
<evidence type="ECO:0000256" key="6">
    <source>
        <dbReference type="ARBA" id="ARBA00022475"/>
    </source>
</evidence>
<dbReference type="CDD" id="cd04212">
    <property type="entry name" value="CuRO_UO_II"/>
    <property type="match status" value="1"/>
</dbReference>
<dbReference type="InterPro" id="IPR011759">
    <property type="entry name" value="Cyt_c_oxidase_su2_TM_dom"/>
</dbReference>
<evidence type="ECO:0000256" key="2">
    <source>
        <dbReference type="ARBA" id="ARBA00004651"/>
    </source>
</evidence>
<dbReference type="PROSITE" id="PS51257">
    <property type="entry name" value="PROKAR_LIPOPROTEIN"/>
    <property type="match status" value="1"/>
</dbReference>
<dbReference type="InterPro" id="IPR034227">
    <property type="entry name" value="CuRO_UO_II"/>
</dbReference>
<dbReference type="Proteomes" id="UP000640786">
    <property type="component" value="Unassembled WGS sequence"/>
</dbReference>
<evidence type="ECO:0000259" key="18">
    <source>
        <dbReference type="PROSITE" id="PS50999"/>
    </source>
</evidence>
<dbReference type="PROSITE" id="PS50857">
    <property type="entry name" value="COX2_CUA"/>
    <property type="match status" value="1"/>
</dbReference>
<evidence type="ECO:0000259" key="17">
    <source>
        <dbReference type="PROSITE" id="PS50857"/>
    </source>
</evidence>
<evidence type="ECO:0000256" key="11">
    <source>
        <dbReference type="ARBA" id="ARBA00022989"/>
    </source>
</evidence>
<keyword evidence="20" id="KW-1185">Reference proteome</keyword>
<comment type="catalytic activity">
    <reaction evidence="1 14">
        <text>2 a quinol + O2 = 2 a quinone + 2 H2O</text>
        <dbReference type="Rhea" id="RHEA:55376"/>
        <dbReference type="ChEBI" id="CHEBI:15377"/>
        <dbReference type="ChEBI" id="CHEBI:15379"/>
        <dbReference type="ChEBI" id="CHEBI:24646"/>
        <dbReference type="ChEBI" id="CHEBI:132124"/>
    </reaction>
</comment>
<protein>
    <recommendedName>
        <fullName evidence="4 14">Quinol oxidase subunit 2</fullName>
        <ecNumber evidence="14">1.10.3.-</ecNumber>
    </recommendedName>
</protein>
<dbReference type="InterPro" id="IPR008972">
    <property type="entry name" value="Cupredoxin"/>
</dbReference>
<gene>
    <name evidence="19" type="primary">qoxA</name>
    <name evidence="19" type="ORF">H9650_16950</name>
</gene>
<dbReference type="InterPro" id="IPR006333">
    <property type="entry name" value="Cyt_o_ubiquinol_oxidase_su2"/>
</dbReference>
<organism evidence="19 20">
    <name type="scientific">Psychrobacillus faecigallinarum</name>
    <dbReference type="NCBI Taxonomy" id="2762235"/>
    <lineage>
        <taxon>Bacteria</taxon>
        <taxon>Bacillati</taxon>
        <taxon>Bacillota</taxon>
        <taxon>Bacilli</taxon>
        <taxon>Bacillales</taxon>
        <taxon>Bacillaceae</taxon>
        <taxon>Psychrobacillus</taxon>
    </lineage>
</organism>
<dbReference type="PIRSF" id="PIRSF000292">
    <property type="entry name" value="Ubi_od_II"/>
    <property type="match status" value="1"/>
</dbReference>
<comment type="similarity">
    <text evidence="3 14">Belongs to the cytochrome c oxidase subunit 2 family.</text>
</comment>
<dbReference type="RefSeq" id="WP_191697713.1">
    <property type="nucleotide sequence ID" value="NZ_JACSQO010000010.1"/>
</dbReference>
<keyword evidence="10 14" id="KW-0249">Electron transport</keyword>
<dbReference type="Pfam" id="PF02790">
    <property type="entry name" value="COX2_TM"/>
    <property type="match status" value="1"/>
</dbReference>
<accession>A0ABR8RDP0</accession>
<name>A0ABR8RDP0_9BACI</name>
<feature type="transmembrane region" description="Helical" evidence="16">
    <location>
        <begin position="87"/>
        <end position="108"/>
    </location>
</feature>
<evidence type="ECO:0000256" key="4">
    <source>
        <dbReference type="ARBA" id="ARBA00016131"/>
    </source>
</evidence>
<evidence type="ECO:0000256" key="5">
    <source>
        <dbReference type="ARBA" id="ARBA00022448"/>
    </source>
</evidence>
<dbReference type="SUPFAM" id="SSF81464">
    <property type="entry name" value="Cytochrome c oxidase subunit II-like, transmembrane region"/>
    <property type="match status" value="1"/>
</dbReference>
<dbReference type="PANTHER" id="PTHR22888">
    <property type="entry name" value="CYTOCHROME C OXIDASE, SUBUNIT II"/>
    <property type="match status" value="1"/>
</dbReference>
<dbReference type="InterPro" id="IPR006332">
    <property type="entry name" value="QoxA"/>
</dbReference>
<feature type="region of interest" description="Disordered" evidence="15">
    <location>
        <begin position="257"/>
        <end position="318"/>
    </location>
</feature>
<evidence type="ECO:0000256" key="1">
    <source>
        <dbReference type="ARBA" id="ARBA00000725"/>
    </source>
</evidence>
<dbReference type="InterPro" id="IPR002429">
    <property type="entry name" value="CcO_II-like_C"/>
</dbReference>
<feature type="domain" description="Cytochrome oxidase subunit II copper A binding" evidence="17">
    <location>
        <begin position="124"/>
        <end position="236"/>
    </location>
</feature>
<dbReference type="Gene3D" id="2.60.40.420">
    <property type="entry name" value="Cupredoxins - blue copper proteins"/>
    <property type="match status" value="1"/>
</dbReference>
<evidence type="ECO:0000313" key="20">
    <source>
        <dbReference type="Proteomes" id="UP000640786"/>
    </source>
</evidence>
<comment type="caution">
    <text evidence="19">The sequence shown here is derived from an EMBL/GenBank/DDBJ whole genome shotgun (WGS) entry which is preliminary data.</text>
</comment>
<dbReference type="InterPro" id="IPR045187">
    <property type="entry name" value="CcO_II"/>
</dbReference>
<dbReference type="NCBIfam" id="TIGR01432">
    <property type="entry name" value="QOXA"/>
    <property type="match status" value="1"/>
</dbReference>
<evidence type="ECO:0000256" key="13">
    <source>
        <dbReference type="ARBA" id="ARBA00023136"/>
    </source>
</evidence>
<evidence type="ECO:0000256" key="10">
    <source>
        <dbReference type="ARBA" id="ARBA00022982"/>
    </source>
</evidence>
<reference evidence="19 20" key="1">
    <citation type="submission" date="2020-08" db="EMBL/GenBank/DDBJ databases">
        <title>A Genomic Blueprint of the Chicken Gut Microbiome.</title>
        <authorList>
            <person name="Gilroy R."/>
            <person name="Ravi A."/>
            <person name="Getino M."/>
            <person name="Pursley I."/>
            <person name="Horton D.L."/>
            <person name="Alikhan N.-F."/>
            <person name="Baker D."/>
            <person name="Gharbi K."/>
            <person name="Hall N."/>
            <person name="Watson M."/>
            <person name="Adriaenssens E.M."/>
            <person name="Foster-Nyarko E."/>
            <person name="Jarju S."/>
            <person name="Secka A."/>
            <person name="Antonio M."/>
            <person name="Oren A."/>
            <person name="Chaudhuri R."/>
            <person name="La Ragione R.M."/>
            <person name="Hildebrand F."/>
            <person name="Pallen M.J."/>
        </authorList>
    </citation>
    <scope>NUCLEOTIDE SEQUENCE [LARGE SCALE GENOMIC DNA]</scope>
    <source>
        <strain evidence="19 20">Sa2BUA9</strain>
    </source>
</reference>
<dbReference type="PROSITE" id="PS50999">
    <property type="entry name" value="COX2_TM"/>
    <property type="match status" value="1"/>
</dbReference>
<keyword evidence="13 14" id="KW-0472">Membrane</keyword>
<dbReference type="Gene3D" id="1.10.287.90">
    <property type="match status" value="1"/>
</dbReference>
<dbReference type="SUPFAM" id="SSF49503">
    <property type="entry name" value="Cupredoxins"/>
    <property type="match status" value="1"/>
</dbReference>
<keyword evidence="6 14" id="KW-1003">Cell membrane</keyword>